<evidence type="ECO:0000313" key="6">
    <source>
        <dbReference type="Proteomes" id="UP000886744"/>
    </source>
</evidence>
<keyword evidence="2" id="KW-0805">Transcription regulation</keyword>
<comment type="caution">
    <text evidence="5">The sequence shown here is derived from an EMBL/GenBank/DDBJ whole genome shotgun (WGS) entry which is preliminary data.</text>
</comment>
<dbReference type="GO" id="GO:0045892">
    <property type="term" value="P:negative regulation of DNA-templated transcription"/>
    <property type="evidence" value="ECO:0007669"/>
    <property type="project" value="InterPro"/>
</dbReference>
<evidence type="ECO:0000256" key="1">
    <source>
        <dbReference type="ARBA" id="ARBA00011046"/>
    </source>
</evidence>
<reference evidence="5" key="1">
    <citation type="submission" date="2020-10" db="EMBL/GenBank/DDBJ databases">
        <authorList>
            <person name="Gilroy R."/>
        </authorList>
    </citation>
    <scope>NUCLEOTIDE SEQUENCE</scope>
    <source>
        <strain evidence="5">ChiHjej13B12-12457</strain>
    </source>
</reference>
<evidence type="ECO:0000256" key="3">
    <source>
        <dbReference type="ARBA" id="ARBA00023125"/>
    </source>
</evidence>
<reference evidence="5" key="2">
    <citation type="journal article" date="2021" name="PeerJ">
        <title>Extensive microbial diversity within the chicken gut microbiome revealed by metagenomics and culture.</title>
        <authorList>
            <person name="Gilroy R."/>
            <person name="Ravi A."/>
            <person name="Getino M."/>
            <person name="Pursley I."/>
            <person name="Horton D.L."/>
            <person name="Alikhan N.F."/>
            <person name="Baker D."/>
            <person name="Gharbi K."/>
            <person name="Hall N."/>
            <person name="Watson M."/>
            <person name="Adriaenssens E.M."/>
            <person name="Foster-Nyarko E."/>
            <person name="Jarju S."/>
            <person name="Secka A."/>
            <person name="Antonio M."/>
            <person name="Oren A."/>
            <person name="Chaudhuri R.R."/>
            <person name="La Ragione R."/>
            <person name="Hildebrand F."/>
            <person name="Pallen M.J."/>
        </authorList>
    </citation>
    <scope>NUCLEOTIDE SEQUENCE</scope>
    <source>
        <strain evidence="5">ChiHjej13B12-12457</strain>
    </source>
</reference>
<dbReference type="Pfam" id="PF03965">
    <property type="entry name" value="Penicillinase_R"/>
    <property type="match status" value="1"/>
</dbReference>
<dbReference type="Gene3D" id="1.10.10.10">
    <property type="entry name" value="Winged helix-like DNA-binding domain superfamily/Winged helix DNA-binding domain"/>
    <property type="match status" value="1"/>
</dbReference>
<keyword evidence="4" id="KW-0804">Transcription</keyword>
<dbReference type="SUPFAM" id="SSF46785">
    <property type="entry name" value="Winged helix' DNA-binding domain"/>
    <property type="match status" value="1"/>
</dbReference>
<dbReference type="EMBL" id="DVHI01000082">
    <property type="protein sequence ID" value="HIR63202.1"/>
    <property type="molecule type" value="Genomic_DNA"/>
</dbReference>
<dbReference type="InterPro" id="IPR036390">
    <property type="entry name" value="WH_DNA-bd_sf"/>
</dbReference>
<name>A0A9D1J711_9BACT</name>
<proteinExistence type="inferred from homology"/>
<dbReference type="AlphaFoldDB" id="A0A9D1J711"/>
<keyword evidence="3" id="KW-0238">DNA-binding</keyword>
<dbReference type="PIRSF" id="PIRSF019455">
    <property type="entry name" value="CopR_AtkY"/>
    <property type="match status" value="1"/>
</dbReference>
<dbReference type="Proteomes" id="UP000886744">
    <property type="component" value="Unassembled WGS sequence"/>
</dbReference>
<sequence length="121" mass="14109">MRSEFTKREEEVMDLLWDNGPLTVSEMLSLYAEPKPHFNTVSTMVRSLEKKGFTTHKPEGLSYRYAATMNREQYGQRYLGGVVRDYLDNSYKKVVSQFVESERLSVDDLKSIIEMIEKEGK</sequence>
<evidence type="ECO:0000256" key="4">
    <source>
        <dbReference type="ARBA" id="ARBA00023163"/>
    </source>
</evidence>
<evidence type="ECO:0000256" key="2">
    <source>
        <dbReference type="ARBA" id="ARBA00023015"/>
    </source>
</evidence>
<accession>A0A9D1J711</accession>
<organism evidence="5 6">
    <name type="scientific">Candidatus Coprenecus avistercoris</name>
    <dbReference type="NCBI Taxonomy" id="2840730"/>
    <lineage>
        <taxon>Bacteria</taxon>
        <taxon>Pseudomonadati</taxon>
        <taxon>Bacteroidota</taxon>
        <taxon>Bacteroidia</taxon>
        <taxon>Bacteroidales</taxon>
        <taxon>Rikenellaceae</taxon>
        <taxon>Rikenellaceae incertae sedis</taxon>
        <taxon>Candidatus Coprenecus</taxon>
    </lineage>
</organism>
<evidence type="ECO:0000313" key="5">
    <source>
        <dbReference type="EMBL" id="HIR63202.1"/>
    </source>
</evidence>
<dbReference type="Gene3D" id="1.10.4040.10">
    <property type="entry name" value="Penicillinase repressor domain"/>
    <property type="match status" value="1"/>
</dbReference>
<comment type="similarity">
    <text evidence="1">Belongs to the BlaI transcriptional regulatory family.</text>
</comment>
<dbReference type="InterPro" id="IPR005650">
    <property type="entry name" value="BlaI_family"/>
</dbReference>
<protein>
    <submittedName>
        <fullName evidence="5">BlaI/MecI/CopY family transcriptional regulator</fullName>
    </submittedName>
</protein>
<dbReference type="GO" id="GO:0003677">
    <property type="term" value="F:DNA binding"/>
    <property type="evidence" value="ECO:0007669"/>
    <property type="project" value="UniProtKB-KW"/>
</dbReference>
<dbReference type="InterPro" id="IPR036388">
    <property type="entry name" value="WH-like_DNA-bd_sf"/>
</dbReference>
<gene>
    <name evidence="5" type="ORF">IAC94_06750</name>
</gene>